<dbReference type="EMBL" id="JAVHNR010000011">
    <property type="protein sequence ID" value="KAK6330943.1"/>
    <property type="molecule type" value="Genomic_DNA"/>
</dbReference>
<organism evidence="1 2">
    <name type="scientific">Orbilia javanica</name>
    <dbReference type="NCBI Taxonomy" id="47235"/>
    <lineage>
        <taxon>Eukaryota</taxon>
        <taxon>Fungi</taxon>
        <taxon>Dikarya</taxon>
        <taxon>Ascomycota</taxon>
        <taxon>Pezizomycotina</taxon>
        <taxon>Orbiliomycetes</taxon>
        <taxon>Orbiliales</taxon>
        <taxon>Orbiliaceae</taxon>
        <taxon>Orbilia</taxon>
    </lineage>
</organism>
<keyword evidence="2" id="KW-1185">Reference proteome</keyword>
<comment type="caution">
    <text evidence="1">The sequence shown here is derived from an EMBL/GenBank/DDBJ whole genome shotgun (WGS) entry which is preliminary data.</text>
</comment>
<gene>
    <name evidence="1" type="ORF">TWF718_003137</name>
</gene>
<dbReference type="Proteomes" id="UP001313282">
    <property type="component" value="Unassembled WGS sequence"/>
</dbReference>
<sequence length="85" mass="9343">MLSDEAILTLVSLVITLMAYALDKILDRFGTRNTPDRRQPELERRVSGTVYVFNYGPSDQVPPAVAADLCFRVSDVVDNPDAGEG</sequence>
<protein>
    <submittedName>
        <fullName evidence="1">Uncharacterized protein</fullName>
    </submittedName>
</protein>
<evidence type="ECO:0000313" key="1">
    <source>
        <dbReference type="EMBL" id="KAK6330943.1"/>
    </source>
</evidence>
<name>A0AAN8MFP8_9PEZI</name>
<accession>A0AAN8MFP8</accession>
<reference evidence="1 2" key="1">
    <citation type="submission" date="2019-10" db="EMBL/GenBank/DDBJ databases">
        <authorList>
            <person name="Palmer J.M."/>
        </authorList>
    </citation>
    <scope>NUCLEOTIDE SEQUENCE [LARGE SCALE GENOMIC DNA]</scope>
    <source>
        <strain evidence="1 2">TWF718</strain>
    </source>
</reference>
<dbReference type="AlphaFoldDB" id="A0AAN8MFP8"/>
<evidence type="ECO:0000313" key="2">
    <source>
        <dbReference type="Proteomes" id="UP001313282"/>
    </source>
</evidence>
<proteinExistence type="predicted"/>